<comment type="similarity">
    <text evidence="4 9">Belongs to the type-II 3-dehydroquinase family.</text>
</comment>
<feature type="active site" description="Proton donor" evidence="9 10">
    <location>
        <position position="101"/>
    </location>
</feature>
<dbReference type="RefSeq" id="WP_267990102.1">
    <property type="nucleotide sequence ID" value="NZ_JAPJZI010000001.1"/>
</dbReference>
<dbReference type="Pfam" id="PF01220">
    <property type="entry name" value="DHquinase_II"/>
    <property type="match status" value="1"/>
</dbReference>
<comment type="subunit">
    <text evidence="5 9">Homododecamer.</text>
</comment>
<protein>
    <recommendedName>
        <fullName evidence="6 9">3-dehydroquinate dehydratase</fullName>
        <shortName evidence="9">3-dehydroquinase</shortName>
        <ecNumber evidence="6 9">4.2.1.10</ecNumber>
    </recommendedName>
    <alternativeName>
        <fullName evidence="9">Type II DHQase</fullName>
    </alternativeName>
</protein>
<evidence type="ECO:0000256" key="12">
    <source>
        <dbReference type="PIRSR" id="PIRSR001399-3"/>
    </source>
</evidence>
<dbReference type="HAMAP" id="MF_00169">
    <property type="entry name" value="AroQ"/>
    <property type="match status" value="1"/>
</dbReference>
<evidence type="ECO:0000256" key="8">
    <source>
        <dbReference type="ARBA" id="ARBA00023239"/>
    </source>
</evidence>
<name>A0A9X3ZHN0_9HYPH</name>
<dbReference type="GO" id="GO:0008652">
    <property type="term" value="P:amino acid biosynthetic process"/>
    <property type="evidence" value="ECO:0007669"/>
    <property type="project" value="UniProtKB-KW"/>
</dbReference>
<evidence type="ECO:0000256" key="5">
    <source>
        <dbReference type="ARBA" id="ARBA00011193"/>
    </source>
</evidence>
<dbReference type="CDD" id="cd00466">
    <property type="entry name" value="DHQase_II"/>
    <property type="match status" value="1"/>
</dbReference>
<reference evidence="13" key="1">
    <citation type="submission" date="2022-11" db="EMBL/GenBank/DDBJ databases">
        <title>Draft genome sequence of Hoeflea poritis E7-10 and Hoeflea prorocentri PM5-8, separated from scleractinian coral Porites lutea and marine dinoflagellate.</title>
        <authorList>
            <person name="Zhang G."/>
            <person name="Wei Q."/>
            <person name="Cai L."/>
        </authorList>
    </citation>
    <scope>NUCLEOTIDE SEQUENCE</scope>
    <source>
        <strain evidence="13">PM5-8</strain>
    </source>
</reference>
<dbReference type="Proteomes" id="UP001151234">
    <property type="component" value="Unassembled WGS sequence"/>
</dbReference>
<evidence type="ECO:0000256" key="3">
    <source>
        <dbReference type="ARBA" id="ARBA00004902"/>
    </source>
</evidence>
<keyword evidence="14" id="KW-1185">Reference proteome</keyword>
<dbReference type="NCBIfam" id="NF003807">
    <property type="entry name" value="PRK05395.1-4"/>
    <property type="match status" value="1"/>
</dbReference>
<evidence type="ECO:0000256" key="10">
    <source>
        <dbReference type="PIRSR" id="PIRSR001399-1"/>
    </source>
</evidence>
<evidence type="ECO:0000313" key="13">
    <source>
        <dbReference type="EMBL" id="MDA5398695.1"/>
    </source>
</evidence>
<feature type="active site" description="Proton acceptor" evidence="9 10">
    <location>
        <position position="24"/>
    </location>
</feature>
<dbReference type="NCBIfam" id="TIGR01088">
    <property type="entry name" value="aroQ"/>
    <property type="match status" value="1"/>
</dbReference>
<feature type="binding site" evidence="9 11">
    <location>
        <position position="81"/>
    </location>
    <ligand>
        <name>substrate</name>
    </ligand>
</feature>
<comment type="pathway">
    <text evidence="3 9">Metabolic intermediate biosynthesis; chorismate biosynthesis; chorismate from D-erythrose 4-phosphate and phosphoenolpyruvate: step 3/7.</text>
</comment>
<keyword evidence="8 9" id="KW-0456">Lyase</keyword>
<dbReference type="Gene3D" id="3.40.50.9100">
    <property type="entry name" value="Dehydroquinase, class II"/>
    <property type="match status" value="1"/>
</dbReference>
<evidence type="ECO:0000256" key="7">
    <source>
        <dbReference type="ARBA" id="ARBA00023141"/>
    </source>
</evidence>
<dbReference type="AlphaFoldDB" id="A0A9X3ZHN0"/>
<feature type="binding site" evidence="9 11">
    <location>
        <position position="75"/>
    </location>
    <ligand>
        <name>substrate</name>
    </ligand>
</feature>
<feature type="binding site" evidence="9 11">
    <location>
        <begin position="102"/>
        <end position="103"/>
    </location>
    <ligand>
        <name>substrate</name>
    </ligand>
</feature>
<dbReference type="GO" id="GO:0009423">
    <property type="term" value="P:chorismate biosynthetic process"/>
    <property type="evidence" value="ECO:0007669"/>
    <property type="project" value="UniProtKB-UniRule"/>
</dbReference>
<dbReference type="PANTHER" id="PTHR21272:SF3">
    <property type="entry name" value="CATABOLIC 3-DEHYDROQUINASE"/>
    <property type="match status" value="1"/>
</dbReference>
<evidence type="ECO:0000256" key="1">
    <source>
        <dbReference type="ARBA" id="ARBA00001864"/>
    </source>
</evidence>
<dbReference type="InterPro" id="IPR018509">
    <property type="entry name" value="DHquinase_II_CS"/>
</dbReference>
<dbReference type="InterPro" id="IPR001874">
    <property type="entry name" value="DHquinase_II"/>
</dbReference>
<feature type="site" description="Transition state stabilizer" evidence="9 12">
    <location>
        <position position="19"/>
    </location>
</feature>
<sequence>MARKVFVLNGPNLNALGKREPGIYGGKTLDGIADECRTLAAELGFEVDFRQSNHEGVLVDWLQEADDGAAGVAINPGAYGHTSIALHDAVRSIDVPVVELHLSNIHARETFRHTSMLSPVVAGVICGFGPGSYTLALRALADILEN</sequence>
<gene>
    <name evidence="9 13" type="primary">aroQ</name>
    <name evidence="13" type="ORF">OQ273_08960</name>
</gene>
<accession>A0A9X3ZHN0</accession>
<evidence type="ECO:0000256" key="9">
    <source>
        <dbReference type="HAMAP-Rule" id="MF_00169"/>
    </source>
</evidence>
<evidence type="ECO:0000256" key="11">
    <source>
        <dbReference type="PIRSR" id="PIRSR001399-2"/>
    </source>
</evidence>
<comment type="caution">
    <text evidence="13">The sequence shown here is derived from an EMBL/GenBank/DDBJ whole genome shotgun (WGS) entry which is preliminary data.</text>
</comment>
<organism evidence="13 14">
    <name type="scientific">Hoeflea prorocentri</name>
    <dbReference type="NCBI Taxonomy" id="1922333"/>
    <lineage>
        <taxon>Bacteria</taxon>
        <taxon>Pseudomonadati</taxon>
        <taxon>Pseudomonadota</taxon>
        <taxon>Alphaproteobacteria</taxon>
        <taxon>Hyphomicrobiales</taxon>
        <taxon>Rhizobiaceae</taxon>
        <taxon>Hoeflea</taxon>
    </lineage>
</organism>
<dbReference type="SUPFAM" id="SSF52304">
    <property type="entry name" value="Type II 3-dehydroquinate dehydratase"/>
    <property type="match status" value="1"/>
</dbReference>
<dbReference type="PIRSF" id="PIRSF001399">
    <property type="entry name" value="DHquinase_II"/>
    <property type="match status" value="1"/>
</dbReference>
<keyword evidence="9" id="KW-0028">Amino-acid biosynthesis</keyword>
<feature type="binding site" evidence="9 11">
    <location>
        <position position="88"/>
    </location>
    <ligand>
        <name>substrate</name>
    </ligand>
</feature>
<dbReference type="GO" id="GO:0003855">
    <property type="term" value="F:3-dehydroquinate dehydratase activity"/>
    <property type="evidence" value="ECO:0007669"/>
    <property type="project" value="UniProtKB-UniRule"/>
</dbReference>
<comment type="function">
    <text evidence="2 9">Catalyzes a trans-dehydration via an enolate intermediate.</text>
</comment>
<evidence type="ECO:0000313" key="14">
    <source>
        <dbReference type="Proteomes" id="UP001151234"/>
    </source>
</evidence>
<dbReference type="GO" id="GO:0009073">
    <property type="term" value="P:aromatic amino acid family biosynthetic process"/>
    <property type="evidence" value="ECO:0007669"/>
    <property type="project" value="UniProtKB-KW"/>
</dbReference>
<feature type="binding site" evidence="9 11">
    <location>
        <position position="112"/>
    </location>
    <ligand>
        <name>substrate</name>
    </ligand>
</feature>
<evidence type="ECO:0000256" key="4">
    <source>
        <dbReference type="ARBA" id="ARBA00011037"/>
    </source>
</evidence>
<evidence type="ECO:0000256" key="2">
    <source>
        <dbReference type="ARBA" id="ARBA00003924"/>
    </source>
</evidence>
<dbReference type="PROSITE" id="PS01029">
    <property type="entry name" value="DEHYDROQUINASE_II"/>
    <property type="match status" value="1"/>
</dbReference>
<proteinExistence type="inferred from homology"/>
<dbReference type="InterPro" id="IPR036441">
    <property type="entry name" value="DHquinase_II_sf"/>
</dbReference>
<dbReference type="EC" id="4.2.1.10" evidence="6 9"/>
<comment type="catalytic activity">
    <reaction evidence="1 9">
        <text>3-dehydroquinate = 3-dehydroshikimate + H2O</text>
        <dbReference type="Rhea" id="RHEA:21096"/>
        <dbReference type="ChEBI" id="CHEBI:15377"/>
        <dbReference type="ChEBI" id="CHEBI:16630"/>
        <dbReference type="ChEBI" id="CHEBI:32364"/>
        <dbReference type="EC" id="4.2.1.10"/>
    </reaction>
</comment>
<dbReference type="GO" id="GO:0019631">
    <property type="term" value="P:quinate catabolic process"/>
    <property type="evidence" value="ECO:0007669"/>
    <property type="project" value="TreeGrafter"/>
</dbReference>
<evidence type="ECO:0000256" key="6">
    <source>
        <dbReference type="ARBA" id="ARBA00012060"/>
    </source>
</evidence>
<dbReference type="NCBIfam" id="NF003805">
    <property type="entry name" value="PRK05395.1-2"/>
    <property type="match status" value="1"/>
</dbReference>
<keyword evidence="7 9" id="KW-0057">Aromatic amino acid biosynthesis</keyword>
<dbReference type="EMBL" id="JAPJZI010000001">
    <property type="protein sequence ID" value="MDA5398695.1"/>
    <property type="molecule type" value="Genomic_DNA"/>
</dbReference>
<dbReference type="NCBIfam" id="NF003806">
    <property type="entry name" value="PRK05395.1-3"/>
    <property type="match status" value="1"/>
</dbReference>
<dbReference type="PANTHER" id="PTHR21272">
    <property type="entry name" value="CATABOLIC 3-DEHYDROQUINASE"/>
    <property type="match status" value="1"/>
</dbReference>